<accession>A0A0B6ZKR9</accession>
<gene>
    <name evidence="1" type="primary">ORF68472</name>
</gene>
<evidence type="ECO:0000313" key="1">
    <source>
        <dbReference type="EMBL" id="CEK68977.1"/>
    </source>
</evidence>
<dbReference type="AlphaFoldDB" id="A0A0B6ZKR9"/>
<protein>
    <submittedName>
        <fullName evidence="1">Uncharacterized protein</fullName>
    </submittedName>
</protein>
<sequence>MDMNMQCRYIIITLLHQIQTRRDGLYCKVIQKFVLRFEDCGFNSRASHVCKFFLEISNIVGGANELVQHSQQ</sequence>
<reference evidence="1" key="1">
    <citation type="submission" date="2014-12" db="EMBL/GenBank/DDBJ databases">
        <title>Insight into the proteome of Arion vulgaris.</title>
        <authorList>
            <person name="Aradska J."/>
            <person name="Bulat T."/>
            <person name="Smidak R."/>
            <person name="Sarate P."/>
            <person name="Gangsoo J."/>
            <person name="Sialana F."/>
            <person name="Bilban M."/>
            <person name="Lubec G."/>
        </authorList>
    </citation>
    <scope>NUCLEOTIDE SEQUENCE</scope>
    <source>
        <tissue evidence="1">Skin</tissue>
    </source>
</reference>
<feature type="non-terminal residue" evidence="1">
    <location>
        <position position="72"/>
    </location>
</feature>
<dbReference type="EMBL" id="HACG01022112">
    <property type="protein sequence ID" value="CEK68977.1"/>
    <property type="molecule type" value="Transcribed_RNA"/>
</dbReference>
<name>A0A0B6ZKR9_9EUPU</name>
<proteinExistence type="predicted"/>
<organism evidence="1">
    <name type="scientific">Arion vulgaris</name>
    <dbReference type="NCBI Taxonomy" id="1028688"/>
    <lineage>
        <taxon>Eukaryota</taxon>
        <taxon>Metazoa</taxon>
        <taxon>Spiralia</taxon>
        <taxon>Lophotrochozoa</taxon>
        <taxon>Mollusca</taxon>
        <taxon>Gastropoda</taxon>
        <taxon>Heterobranchia</taxon>
        <taxon>Euthyneura</taxon>
        <taxon>Panpulmonata</taxon>
        <taxon>Eupulmonata</taxon>
        <taxon>Stylommatophora</taxon>
        <taxon>Helicina</taxon>
        <taxon>Arionoidea</taxon>
        <taxon>Arionidae</taxon>
        <taxon>Arion</taxon>
    </lineage>
</organism>